<dbReference type="PANTHER" id="PTHR15749">
    <property type="entry name" value="FANCONI-ASSOCIATED NUCLEASE 1"/>
    <property type="match status" value="1"/>
</dbReference>
<dbReference type="GO" id="GO:0005634">
    <property type="term" value="C:nucleus"/>
    <property type="evidence" value="ECO:0007669"/>
    <property type="project" value="UniProtKB-SubCell"/>
</dbReference>
<dbReference type="EMBL" id="HBHW01037959">
    <property type="protein sequence ID" value="CAE0061121.1"/>
    <property type="molecule type" value="Transcribed_RNA"/>
</dbReference>
<evidence type="ECO:0000256" key="1">
    <source>
        <dbReference type="ARBA" id="ARBA00000983"/>
    </source>
</evidence>
<keyword evidence="11 12" id="KW-0464">Manganese</keyword>
<evidence type="ECO:0000256" key="5">
    <source>
        <dbReference type="ARBA" id="ARBA00022763"/>
    </source>
</evidence>
<evidence type="ECO:0000256" key="12">
    <source>
        <dbReference type="RuleBase" id="RU365033"/>
    </source>
</evidence>
<dbReference type="InterPro" id="IPR049126">
    <property type="entry name" value="FAN1-like_TPR"/>
</dbReference>
<evidence type="ECO:0000259" key="15">
    <source>
        <dbReference type="SMART" id="SM00734"/>
    </source>
</evidence>
<dbReference type="GO" id="GO:0008409">
    <property type="term" value="F:5'-3' exonuclease activity"/>
    <property type="evidence" value="ECO:0007669"/>
    <property type="project" value="TreeGrafter"/>
</dbReference>
<feature type="compositionally biased region" description="Basic and acidic residues" evidence="14">
    <location>
        <begin position="142"/>
        <end position="152"/>
    </location>
</feature>
<evidence type="ECO:0000256" key="11">
    <source>
        <dbReference type="ARBA" id="ARBA00023211"/>
    </source>
</evidence>
<comment type="function">
    <text evidence="12">Nuclease required for the repair of DNA interstrand cross-links (ICL). Acts as a 5'-3' exonuclease that anchors at a cut end of DNA and cleaves DNA successively at every third nucleotide, allowing to excise an ICL from one strand through flanking incisions.</text>
</comment>
<keyword evidence="8" id="KW-0862">Zinc</keyword>
<keyword evidence="7 12" id="KW-0378">Hydrolase</keyword>
<dbReference type="EMBL" id="HBHW01038004">
    <property type="protein sequence ID" value="CAE0061140.1"/>
    <property type="molecule type" value="Transcribed_RNA"/>
</dbReference>
<keyword evidence="3 12" id="KW-0540">Nuclease</keyword>
<dbReference type="CDD" id="cd22326">
    <property type="entry name" value="FAN1-like"/>
    <property type="match status" value="1"/>
</dbReference>
<dbReference type="SMART" id="SM00990">
    <property type="entry name" value="VRR_NUC"/>
    <property type="match status" value="1"/>
</dbReference>
<keyword evidence="6" id="KW-0863">Zinc-finger</keyword>
<proteinExistence type="inferred from homology"/>
<evidence type="ECO:0000256" key="9">
    <source>
        <dbReference type="ARBA" id="ARBA00022842"/>
    </source>
</evidence>
<evidence type="ECO:0000313" key="17">
    <source>
        <dbReference type="EMBL" id="CAE0061121.1"/>
    </source>
</evidence>
<evidence type="ECO:0000256" key="4">
    <source>
        <dbReference type="ARBA" id="ARBA00022723"/>
    </source>
</evidence>
<dbReference type="GO" id="GO:0036297">
    <property type="term" value="P:interstrand cross-link repair"/>
    <property type="evidence" value="ECO:0007669"/>
    <property type="project" value="InterPro"/>
</dbReference>
<dbReference type="Gene3D" id="3.30.160.60">
    <property type="entry name" value="Classic Zinc Finger"/>
    <property type="match status" value="1"/>
</dbReference>
<dbReference type="InterPro" id="IPR011856">
    <property type="entry name" value="tRNA_endonuc-like_dom_sf"/>
</dbReference>
<comment type="similarity">
    <text evidence="2 12">Belongs to the FAN1 family.</text>
</comment>
<evidence type="ECO:0000256" key="2">
    <source>
        <dbReference type="ARBA" id="ARBA00005533"/>
    </source>
</evidence>
<keyword evidence="13" id="KW-0175">Coiled coil</keyword>
<dbReference type="InterPro" id="IPR014883">
    <property type="entry name" value="VRR_NUC"/>
</dbReference>
<evidence type="ECO:0000313" key="19">
    <source>
        <dbReference type="EMBL" id="CAE0061142.1"/>
    </source>
</evidence>
<dbReference type="EC" id="3.1.4.1" evidence="12"/>
<comment type="cofactor">
    <cofactor evidence="12">
        <name>Mg(2+)</name>
        <dbReference type="ChEBI" id="CHEBI:18420"/>
    </cofactor>
    <cofactor evidence="12">
        <name>Mn(2+)</name>
        <dbReference type="ChEBI" id="CHEBI:29035"/>
    </cofactor>
</comment>
<dbReference type="GO" id="GO:0070336">
    <property type="term" value="F:flap-structured DNA binding"/>
    <property type="evidence" value="ECO:0007669"/>
    <property type="project" value="TreeGrafter"/>
</dbReference>
<evidence type="ECO:0000256" key="6">
    <source>
        <dbReference type="ARBA" id="ARBA00022771"/>
    </source>
</evidence>
<dbReference type="GO" id="GO:0004528">
    <property type="term" value="F:phosphodiesterase I activity"/>
    <property type="evidence" value="ECO:0007669"/>
    <property type="project" value="UniProtKB-EC"/>
</dbReference>
<reference evidence="18" key="1">
    <citation type="submission" date="2021-01" db="EMBL/GenBank/DDBJ databases">
        <authorList>
            <person name="Corre E."/>
            <person name="Pelletier E."/>
            <person name="Niang G."/>
            <person name="Scheremetjew M."/>
            <person name="Finn R."/>
            <person name="Kale V."/>
            <person name="Holt S."/>
            <person name="Cochrane G."/>
            <person name="Meng A."/>
            <person name="Brown T."/>
            <person name="Cohen L."/>
        </authorList>
    </citation>
    <scope>NUCLEOTIDE SEQUENCE</scope>
    <source>
        <strain evidence="18">CCMP 769</strain>
    </source>
</reference>
<feature type="compositionally biased region" description="Basic and acidic residues" evidence="14">
    <location>
        <begin position="119"/>
        <end position="129"/>
    </location>
</feature>
<dbReference type="GO" id="GO:0017108">
    <property type="term" value="F:5'-flap endonuclease activity"/>
    <property type="evidence" value="ECO:0007669"/>
    <property type="project" value="TreeGrafter"/>
</dbReference>
<dbReference type="Gene3D" id="3.40.1350.10">
    <property type="match status" value="1"/>
</dbReference>
<dbReference type="InterPro" id="IPR049125">
    <property type="entry name" value="FAN1-like_WH"/>
</dbReference>
<accession>A0A7S3EKX9</accession>
<evidence type="ECO:0000256" key="3">
    <source>
        <dbReference type="ARBA" id="ARBA00022722"/>
    </source>
</evidence>
<dbReference type="InterPro" id="IPR049132">
    <property type="entry name" value="FAN1-like_euk"/>
</dbReference>
<evidence type="ECO:0000313" key="18">
    <source>
        <dbReference type="EMBL" id="CAE0061140.1"/>
    </source>
</evidence>
<evidence type="ECO:0000256" key="7">
    <source>
        <dbReference type="ARBA" id="ARBA00022801"/>
    </source>
</evidence>
<organism evidence="18">
    <name type="scientific">Rhodosorus marinus</name>
    <dbReference type="NCBI Taxonomy" id="101924"/>
    <lineage>
        <taxon>Eukaryota</taxon>
        <taxon>Rhodophyta</taxon>
        <taxon>Stylonematophyceae</taxon>
        <taxon>Stylonematales</taxon>
        <taxon>Stylonemataceae</taxon>
        <taxon>Rhodosorus</taxon>
    </lineage>
</organism>
<evidence type="ECO:0000256" key="8">
    <source>
        <dbReference type="ARBA" id="ARBA00022833"/>
    </source>
</evidence>
<feature type="coiled-coil region" evidence="13">
    <location>
        <begin position="64"/>
        <end position="91"/>
    </location>
</feature>
<comment type="subcellular location">
    <subcellularLocation>
        <location evidence="12">Nucleus</location>
    </subcellularLocation>
</comment>
<dbReference type="EMBL" id="HBHW01038015">
    <property type="protein sequence ID" value="CAE0061142.1"/>
    <property type="molecule type" value="Transcribed_RNA"/>
</dbReference>
<dbReference type="AlphaFoldDB" id="A0A7S3EKX9"/>
<feature type="domain" description="VRR-NUC" evidence="16">
    <location>
        <begin position="685"/>
        <end position="798"/>
    </location>
</feature>
<dbReference type="Pfam" id="PF08774">
    <property type="entry name" value="VRR_NUC"/>
    <property type="match status" value="1"/>
</dbReference>
<comment type="catalytic activity">
    <reaction evidence="1 12">
        <text>Hydrolytically removes 5'-nucleotides successively from the 3'-hydroxy termini of 3'-hydroxy-terminated oligonucleotides.</text>
        <dbReference type="EC" id="3.1.4.1"/>
    </reaction>
</comment>
<evidence type="ECO:0000256" key="14">
    <source>
        <dbReference type="SAM" id="MobiDB-lite"/>
    </source>
</evidence>
<gene>
    <name evidence="17" type="ORF">RMAR00112_LOCUS29187</name>
    <name evidence="18" type="ORF">RMAR00112_LOCUS29206</name>
    <name evidence="19" type="ORF">RMAR00112_LOCUS29208</name>
</gene>
<sequence length="826" mass="93596">MAEDSDTTGGNAERKRRRESVVETLRKSPPQRSVLLEANGAASSKQACPVCMEMVASCDINQHLDECLAMVESKEAEKANLRSAVDILKESSTRLDDVVSTRKENLTYMMHFEKWKPTFAPKERDDQRSNGRNNAKVVSVDNAKKDERDQASRPRPNAPYYLRAFQIVFDFLVETHDHLLTNSDWRIHSAINNLERGPKKLLVRLFNRKHKWLRSSNLSYHDIEGGIENALDQLGSVGLIECLVQEECGQTEYEVVLSSLRTEEVKRIAQPYVRKAKSISKSIAVATILDRLEDHVSRTIAGTTVGESMASQVLKAAGRVIRIKNAALQLVEKAHVVFFTPDDIHSPALLLADLGKVSFPAYICSMSRPVFQSSEAYELYADAKKLEASLEEALFASDWELSAEIGEEAERRLKSSLGIESSDKEVDPDYQVKSANDEDGDDQLRHPFLRCLTYQWILAGIAWHSVAAQERLRDYTGAVRRLRLILQSGLIPKRRGKLLNRLTIDLKEHLDAGSEALELCLTALRLDEEWIIQRGERLQLAKRAKRIWQSLHKDQAMPKEVGQLINADSAVWMKIPQRTIVGRPLDEYRNKGSGSVFIGYDGETVTVEELCIQSYRAESNWNGVHCEGSIVRALFPLLMWDVLFCNVPDVFRTPFQDAPLDLGTEDFYLSRRELIDTKLDALAGMSGDHLEQETRDVWRRELGVRCRGLTWTDSQVHLPEMARCIGGKALAAMFRLLCVDYSYWSGGMPDLFLWRSEDSAAKFVEVKGPRDSLMERQRAWIHELMACGADVEMCKVVERVTERNKDVIVGDHDAYELARLEDKSVV</sequence>
<keyword evidence="4 12" id="KW-0479">Metal-binding</keyword>
<dbReference type="Pfam" id="PF21315">
    <property type="entry name" value="FAN1_HTH"/>
    <property type="match status" value="1"/>
</dbReference>
<dbReference type="PANTHER" id="PTHR15749:SF4">
    <property type="entry name" value="FANCONI-ASSOCIATED NUCLEASE 1"/>
    <property type="match status" value="1"/>
</dbReference>
<dbReference type="GO" id="GO:0008270">
    <property type="term" value="F:zinc ion binding"/>
    <property type="evidence" value="ECO:0007669"/>
    <property type="project" value="UniProtKB-KW"/>
</dbReference>
<keyword evidence="10 12" id="KW-0234">DNA repair</keyword>
<evidence type="ECO:0000259" key="16">
    <source>
        <dbReference type="SMART" id="SM00990"/>
    </source>
</evidence>
<protein>
    <recommendedName>
        <fullName evidence="12">Fanconi-associated nuclease</fullName>
        <ecNumber evidence="12">3.1.4.1</ecNumber>
    </recommendedName>
</protein>
<evidence type="ECO:0000256" key="10">
    <source>
        <dbReference type="ARBA" id="ARBA00023204"/>
    </source>
</evidence>
<feature type="region of interest" description="Disordered" evidence="14">
    <location>
        <begin position="1"/>
        <end position="26"/>
    </location>
</feature>
<keyword evidence="9 12" id="KW-0460">Magnesium</keyword>
<keyword evidence="5 12" id="KW-0227">DNA damage</keyword>
<feature type="region of interest" description="Disordered" evidence="14">
    <location>
        <begin position="119"/>
        <end position="155"/>
    </location>
</feature>
<keyword evidence="12" id="KW-0539">Nucleus</keyword>
<evidence type="ECO:0000256" key="13">
    <source>
        <dbReference type="SAM" id="Coils"/>
    </source>
</evidence>
<dbReference type="InterPro" id="IPR006642">
    <property type="entry name" value="Rad18_UBZ4"/>
</dbReference>
<dbReference type="SMART" id="SM00734">
    <property type="entry name" value="ZnF_Rad18"/>
    <property type="match status" value="1"/>
</dbReference>
<dbReference type="InterPro" id="IPR033315">
    <property type="entry name" value="Fan1-like"/>
</dbReference>
<name>A0A7S3EKX9_9RHOD</name>
<feature type="domain" description="UBZ4-type" evidence="15">
    <location>
        <begin position="45"/>
        <end position="68"/>
    </location>
</feature>
<dbReference type="Pfam" id="PF21170">
    <property type="entry name" value="FAN1_TPR"/>
    <property type="match status" value="1"/>
</dbReference>